<dbReference type="CDD" id="cd09024">
    <property type="entry name" value="Aldose_epim_lacX"/>
    <property type="match status" value="1"/>
</dbReference>
<dbReference type="Proteomes" id="UP000500741">
    <property type="component" value="Chromosome"/>
</dbReference>
<dbReference type="GO" id="GO:0030246">
    <property type="term" value="F:carbohydrate binding"/>
    <property type="evidence" value="ECO:0007669"/>
    <property type="project" value="InterPro"/>
</dbReference>
<dbReference type="PANTHER" id="PTHR11122:SF13">
    <property type="entry name" value="GLUCOSE-6-PHOSPHATE 1-EPIMERASE"/>
    <property type="match status" value="1"/>
</dbReference>
<organism evidence="1 2">
    <name type="scientific">Weissella coleopterorum</name>
    <dbReference type="NCBI Taxonomy" id="2714949"/>
    <lineage>
        <taxon>Bacteria</taxon>
        <taxon>Bacillati</taxon>
        <taxon>Bacillota</taxon>
        <taxon>Bacilli</taxon>
        <taxon>Lactobacillales</taxon>
        <taxon>Lactobacillaceae</taxon>
        <taxon>Weissella</taxon>
    </lineage>
</organism>
<evidence type="ECO:0000313" key="1">
    <source>
        <dbReference type="EMBL" id="QIL51177.1"/>
    </source>
</evidence>
<reference evidence="1 2" key="1">
    <citation type="submission" date="2020-03" db="EMBL/GenBank/DDBJ databases">
        <title>Weissella sp. nov., isolated from Cybister lewisianus.</title>
        <authorList>
            <person name="Hyun D.-W."/>
            <person name="Bae J.-W."/>
        </authorList>
    </citation>
    <scope>NUCLEOTIDE SEQUENCE [LARGE SCALE GENOMIC DNA]</scope>
    <source>
        <strain evidence="1 2">HDW19</strain>
    </source>
</reference>
<dbReference type="SUPFAM" id="SSF74650">
    <property type="entry name" value="Galactose mutarotase-like"/>
    <property type="match status" value="1"/>
</dbReference>
<dbReference type="EMBL" id="CP049888">
    <property type="protein sequence ID" value="QIL51177.1"/>
    <property type="molecule type" value="Genomic_DNA"/>
</dbReference>
<accession>A0A6G8B1R5</accession>
<dbReference type="RefSeq" id="WP_166011509.1">
    <property type="nucleotide sequence ID" value="NZ_CP049888.1"/>
</dbReference>
<name>A0A6G8B1R5_9LACO</name>
<dbReference type="AlphaFoldDB" id="A0A6G8B1R5"/>
<protein>
    <submittedName>
        <fullName evidence="1">Aldose 1-epimerase family protein</fullName>
    </submittedName>
</protein>
<dbReference type="GO" id="GO:0016853">
    <property type="term" value="F:isomerase activity"/>
    <property type="evidence" value="ECO:0007669"/>
    <property type="project" value="InterPro"/>
</dbReference>
<evidence type="ECO:0000313" key="2">
    <source>
        <dbReference type="Proteomes" id="UP000500741"/>
    </source>
</evidence>
<dbReference type="KEGG" id="wco:G7084_07670"/>
<dbReference type="InterPro" id="IPR037481">
    <property type="entry name" value="LacX"/>
</dbReference>
<dbReference type="InterPro" id="IPR008183">
    <property type="entry name" value="Aldose_1/G6P_1-epimerase"/>
</dbReference>
<dbReference type="InterPro" id="IPR011013">
    <property type="entry name" value="Gal_mutarotase_sf_dom"/>
</dbReference>
<dbReference type="Pfam" id="PF01263">
    <property type="entry name" value="Aldose_epim"/>
    <property type="match status" value="1"/>
</dbReference>
<dbReference type="InterPro" id="IPR014718">
    <property type="entry name" value="GH-type_carb-bd"/>
</dbReference>
<sequence>MLVIENNDLKVEINQLGAEITHIWNKKENFDYIWNGDIWPKHAPVLFPSIGRSAEDQYSYDGKIYNMPQHGFAQEQMFTVDNKSSEVLILELTDNDETQKLFPFKFSLKIEFRLNKNQLFINFKISNLDKKEFSYSIGAHPALNVPINGLGSFSDYQLSFEPVVEELKQFEIIKTPNPYRTGNLIPVSAYSDGVINLNYDMFEAGLVILENKDLDKIILHSGVTKHQIEINIKDFRYLCLWTKEGANAEFLCIEPFQGLPDIDRHVSDLLNKEANVKIGVGEENSLGYSLKFE</sequence>
<dbReference type="PANTHER" id="PTHR11122">
    <property type="entry name" value="APOSPORY-ASSOCIATED PROTEIN C-RELATED"/>
    <property type="match status" value="1"/>
</dbReference>
<dbReference type="GO" id="GO:0005975">
    <property type="term" value="P:carbohydrate metabolic process"/>
    <property type="evidence" value="ECO:0007669"/>
    <property type="project" value="InterPro"/>
</dbReference>
<proteinExistence type="predicted"/>
<dbReference type="Gene3D" id="2.70.98.10">
    <property type="match status" value="1"/>
</dbReference>
<keyword evidence="2" id="KW-1185">Reference proteome</keyword>
<gene>
    <name evidence="1" type="ORF">G7084_07670</name>
</gene>